<dbReference type="PANTHER" id="PTHR47510:SF3">
    <property type="entry name" value="ENDO_EXONUCLEASE_PHOSPHATASE DOMAIN-CONTAINING PROTEIN"/>
    <property type="match status" value="1"/>
</dbReference>
<organism evidence="2">
    <name type="scientific">Homalodisca liturata</name>
    <dbReference type="NCBI Taxonomy" id="320908"/>
    <lineage>
        <taxon>Eukaryota</taxon>
        <taxon>Metazoa</taxon>
        <taxon>Ecdysozoa</taxon>
        <taxon>Arthropoda</taxon>
        <taxon>Hexapoda</taxon>
        <taxon>Insecta</taxon>
        <taxon>Pterygota</taxon>
        <taxon>Neoptera</taxon>
        <taxon>Paraneoptera</taxon>
        <taxon>Hemiptera</taxon>
        <taxon>Auchenorrhyncha</taxon>
        <taxon>Membracoidea</taxon>
        <taxon>Cicadellidae</taxon>
        <taxon>Cicadellinae</taxon>
        <taxon>Proconiini</taxon>
        <taxon>Homalodisca</taxon>
    </lineage>
</organism>
<dbReference type="PANTHER" id="PTHR47510">
    <property type="entry name" value="REVERSE TRANSCRIPTASE DOMAIN-CONTAINING PROTEIN"/>
    <property type="match status" value="1"/>
</dbReference>
<name>A0A1B6J151_9HEMI</name>
<evidence type="ECO:0000313" key="1">
    <source>
        <dbReference type="EMBL" id="JAS77796.1"/>
    </source>
</evidence>
<sequence>MKNSDSCDVYCMSNNMIKQITPHILSPFTHCFNLCLKDSYFPKELKISRVCPVFKKGLKNKPESYHPISIIPILGKLLEALVHKQISNYLETNNLLSSVQFGFRKNCSTFQALDKLLRDVSLALEDKAFA</sequence>
<accession>A0A1B6J151</accession>
<gene>
    <name evidence="1" type="ORF">g.4427</name>
    <name evidence="2" type="ORF">g.4428</name>
</gene>
<reference evidence="2" key="1">
    <citation type="submission" date="2015-11" db="EMBL/GenBank/DDBJ databases">
        <title>De novo transcriptome assembly of four potential Pierce s Disease insect vectors from Arizona vineyards.</title>
        <authorList>
            <person name="Tassone E.E."/>
        </authorList>
    </citation>
    <scope>NUCLEOTIDE SEQUENCE</scope>
</reference>
<dbReference type="AlphaFoldDB" id="A0A1B6J151"/>
<evidence type="ECO:0000313" key="2">
    <source>
        <dbReference type="EMBL" id="JAS92892.1"/>
    </source>
</evidence>
<proteinExistence type="predicted"/>
<dbReference type="EMBL" id="GECU01014814">
    <property type="protein sequence ID" value="JAS92892.1"/>
    <property type="molecule type" value="Transcribed_RNA"/>
</dbReference>
<dbReference type="EMBL" id="GECU01029910">
    <property type="protein sequence ID" value="JAS77796.1"/>
    <property type="molecule type" value="Transcribed_RNA"/>
</dbReference>
<protein>
    <submittedName>
        <fullName evidence="2">Uncharacterized protein</fullName>
    </submittedName>
</protein>